<dbReference type="Gene3D" id="3.10.20.310">
    <property type="entry name" value="membrane protein fhac"/>
    <property type="match status" value="1"/>
</dbReference>
<evidence type="ECO:0008006" key="3">
    <source>
        <dbReference type="Google" id="ProtNLM"/>
    </source>
</evidence>
<proteinExistence type="predicted"/>
<evidence type="ECO:0000313" key="1">
    <source>
        <dbReference type="EMBL" id="MVO08577.1"/>
    </source>
</evidence>
<keyword evidence="2" id="KW-1185">Reference proteome</keyword>
<sequence>MIKKIVLLLFLNQLLFQPCFSQKKTEEKDSVKIYHDIHEYSKKGKFSKFVYRLFFRPSKLNAKENKTQKKEVTVDYSKYNGKIIRNINIQTLDPFGYAVDDTTKKPKKSLEKVGNALHARTKKFTVRNLLLFKKDETFDNLAIKESERLIRDQRYVRRVVITPKTISKASDSIDVDIVLLDSWSILPNGSLSSDQGRFSLRERNLLGTGHQLSGSFKERFSDGYTAKSGAYAINNIKNSYISFNAIYENDFDNNTRRILSLNRSFFSALTKWAGGMYFENRVLGEHFIIEADSVFISPTKSEFQEYWIGRSFKLSNNKDYDSRSQRLVVSLAYNKKIFLQKPDITLDPTSFFANETNIISQIGITSQKYYKDSFIFNYDIVEDVPYGEIAAINVGYQYKNDITRLYLGSKIAYGAKYDFGYVSGTAEWGSFFYQGNTYQNTLKIGLNYFSPLMQFGKWKTRQFIKPSFVWGNNRDASQKDLIGLDGNSGIQGFTDLVKGTKKWLLSFQTQTYSPGSWKGFRFSPYLNITMGSISERNRSLLAGRVYSKFGIGLLINNDYLVFNSFQISFSYYPSIPFQGNNVIKTNSFENDDLTLPQFRLSKPYHIRYQ</sequence>
<dbReference type="OrthoDB" id="1110633at2"/>
<protein>
    <recommendedName>
        <fullName evidence="3">Haemolysin activator HlyB C-terminal domain-containing protein</fullName>
    </recommendedName>
</protein>
<dbReference type="EMBL" id="WQLW01000003">
    <property type="protein sequence ID" value="MVO08577.1"/>
    <property type="molecule type" value="Genomic_DNA"/>
</dbReference>
<organism evidence="1 2">
    <name type="scientific">Flavobacterium profundi</name>
    <dbReference type="NCBI Taxonomy" id="1774945"/>
    <lineage>
        <taxon>Bacteria</taxon>
        <taxon>Pseudomonadati</taxon>
        <taxon>Bacteroidota</taxon>
        <taxon>Flavobacteriia</taxon>
        <taxon>Flavobacteriales</taxon>
        <taxon>Flavobacteriaceae</taxon>
        <taxon>Flavobacterium</taxon>
    </lineage>
</organism>
<dbReference type="AlphaFoldDB" id="A0A6I4IS81"/>
<dbReference type="Proteomes" id="UP000431264">
    <property type="component" value="Unassembled WGS sequence"/>
</dbReference>
<dbReference type="RefSeq" id="WP_140996975.1">
    <property type="nucleotide sequence ID" value="NZ_VDCZ01000003.1"/>
</dbReference>
<evidence type="ECO:0000313" key="2">
    <source>
        <dbReference type="Proteomes" id="UP000431264"/>
    </source>
</evidence>
<gene>
    <name evidence="1" type="ORF">GOQ30_05300</name>
</gene>
<reference evidence="2" key="1">
    <citation type="submission" date="2019-05" db="EMBL/GenBank/DDBJ databases">
        <title>Flavobacterium profundi sp. nov., isolated from a deep-sea seamount.</title>
        <authorList>
            <person name="Zhang D.-C."/>
        </authorList>
    </citation>
    <scope>NUCLEOTIDE SEQUENCE [LARGE SCALE GENOMIC DNA]</scope>
    <source>
        <strain evidence="2">TP390</strain>
    </source>
</reference>
<accession>A0A6I4IS81</accession>
<comment type="caution">
    <text evidence="1">The sequence shown here is derived from an EMBL/GenBank/DDBJ whole genome shotgun (WGS) entry which is preliminary data.</text>
</comment>
<name>A0A6I4IS81_9FLAO</name>